<accession>A0ABR2F947</accession>
<organism evidence="1 2">
    <name type="scientific">Hibiscus sabdariffa</name>
    <name type="common">roselle</name>
    <dbReference type="NCBI Taxonomy" id="183260"/>
    <lineage>
        <taxon>Eukaryota</taxon>
        <taxon>Viridiplantae</taxon>
        <taxon>Streptophyta</taxon>
        <taxon>Embryophyta</taxon>
        <taxon>Tracheophyta</taxon>
        <taxon>Spermatophyta</taxon>
        <taxon>Magnoliopsida</taxon>
        <taxon>eudicotyledons</taxon>
        <taxon>Gunneridae</taxon>
        <taxon>Pentapetalae</taxon>
        <taxon>rosids</taxon>
        <taxon>malvids</taxon>
        <taxon>Malvales</taxon>
        <taxon>Malvaceae</taxon>
        <taxon>Malvoideae</taxon>
        <taxon>Hibiscus</taxon>
    </lineage>
</organism>
<dbReference type="EMBL" id="JBBPBM010000007">
    <property type="protein sequence ID" value="KAK8574834.1"/>
    <property type="molecule type" value="Genomic_DNA"/>
</dbReference>
<name>A0ABR2F947_9ROSI</name>
<reference evidence="1 2" key="1">
    <citation type="journal article" date="2024" name="G3 (Bethesda)">
        <title>Genome assembly of Hibiscus sabdariffa L. provides insights into metabolisms of medicinal natural products.</title>
        <authorList>
            <person name="Kim T."/>
        </authorList>
    </citation>
    <scope>NUCLEOTIDE SEQUENCE [LARGE SCALE GENOMIC DNA]</scope>
    <source>
        <strain evidence="1">TK-2024</strain>
        <tissue evidence="1">Old leaves</tissue>
    </source>
</reference>
<keyword evidence="2" id="KW-1185">Reference proteome</keyword>
<proteinExistence type="predicted"/>
<evidence type="ECO:0000313" key="2">
    <source>
        <dbReference type="Proteomes" id="UP001472677"/>
    </source>
</evidence>
<gene>
    <name evidence="1" type="ORF">V6N12_062512</name>
</gene>
<dbReference type="Proteomes" id="UP001472677">
    <property type="component" value="Unassembled WGS sequence"/>
</dbReference>
<comment type="caution">
    <text evidence="1">The sequence shown here is derived from an EMBL/GenBank/DDBJ whole genome shotgun (WGS) entry which is preliminary data.</text>
</comment>
<protein>
    <submittedName>
        <fullName evidence="1">Uncharacterized protein</fullName>
    </submittedName>
</protein>
<sequence>MALQRWPGLAPLTGWLRPANQPSLRPALMNDGGRRPLLKSKVKDTVGGHGRLSRWLLAAACTQGPWVQLITGCCLVDLGVG</sequence>
<evidence type="ECO:0000313" key="1">
    <source>
        <dbReference type="EMBL" id="KAK8574834.1"/>
    </source>
</evidence>